<dbReference type="PANTHER" id="PTHR46910:SF38">
    <property type="entry name" value="ZN(2)-C6 FUNGAL-TYPE DOMAIN-CONTAINING PROTEIN"/>
    <property type="match status" value="1"/>
</dbReference>
<reference evidence="4" key="1">
    <citation type="submission" date="2020-05" db="EMBL/GenBank/DDBJ databases">
        <title>Mycena genomes resolve the evolution of fungal bioluminescence.</title>
        <authorList>
            <person name="Tsai I.J."/>
        </authorList>
    </citation>
    <scope>NUCLEOTIDE SEQUENCE</scope>
    <source>
        <strain evidence="4">160909Yilan</strain>
    </source>
</reference>
<gene>
    <name evidence="4" type="ORF">MSAN_00690700</name>
</gene>
<feature type="domain" description="Xylanolytic transcriptional activator regulatory" evidence="3">
    <location>
        <begin position="270"/>
        <end position="343"/>
    </location>
</feature>
<dbReference type="GO" id="GO:0008270">
    <property type="term" value="F:zinc ion binding"/>
    <property type="evidence" value="ECO:0007669"/>
    <property type="project" value="InterPro"/>
</dbReference>
<evidence type="ECO:0000313" key="5">
    <source>
        <dbReference type="Proteomes" id="UP000623467"/>
    </source>
</evidence>
<dbReference type="Gene3D" id="4.10.240.10">
    <property type="entry name" value="Zn(2)-C6 fungal-type DNA-binding domain"/>
    <property type="match status" value="1"/>
</dbReference>
<evidence type="ECO:0000259" key="3">
    <source>
        <dbReference type="SMART" id="SM00906"/>
    </source>
</evidence>
<dbReference type="Pfam" id="PF04082">
    <property type="entry name" value="Fungal_trans"/>
    <property type="match status" value="1"/>
</dbReference>
<dbReference type="OrthoDB" id="4456959at2759"/>
<proteinExistence type="predicted"/>
<evidence type="ECO:0000256" key="1">
    <source>
        <dbReference type="ARBA" id="ARBA00023242"/>
    </source>
</evidence>
<name>A0A8H6Z4I4_9AGAR</name>
<dbReference type="GO" id="GO:0000981">
    <property type="term" value="F:DNA-binding transcription factor activity, RNA polymerase II-specific"/>
    <property type="evidence" value="ECO:0007669"/>
    <property type="project" value="InterPro"/>
</dbReference>
<evidence type="ECO:0000313" key="4">
    <source>
        <dbReference type="EMBL" id="KAF7370582.1"/>
    </source>
</evidence>
<dbReference type="GO" id="GO:0006351">
    <property type="term" value="P:DNA-templated transcription"/>
    <property type="evidence" value="ECO:0007669"/>
    <property type="project" value="InterPro"/>
</dbReference>
<feature type="region of interest" description="Disordered" evidence="2">
    <location>
        <begin position="586"/>
        <end position="692"/>
    </location>
</feature>
<protein>
    <submittedName>
        <fullName evidence="4">Fungal-trans domain-containing protein</fullName>
    </submittedName>
</protein>
<dbReference type="CDD" id="cd12148">
    <property type="entry name" value="fungal_TF_MHR"/>
    <property type="match status" value="1"/>
</dbReference>
<dbReference type="InterPro" id="IPR050987">
    <property type="entry name" value="AtrR-like"/>
</dbReference>
<sequence length="692" mass="77573">MPHNRCSNCIACNFDCSYVEAAKKRGPPKGYVESMEIRIEKMERLLRTLLPEADLARTLSRSPLPNWQAAPAADDDERQQLSLIESIQQLSLNSDNTPRFFGRSSGAMLLQTAINVKLDAEPQNENAQRHSAFWNSRPTQSPEPMPPPQYRFPPPDLAASLVDLYFAHINLLLPLLHRPTFARDLAAGLHLTNDGFAATYLLVCAIGARYSSDPRVLLDGTDSLHSCGWRWFQQLQLMRDPLGPSPCLYDLQFNVLLVIFLDGTSCPEACWTGVALGIRIAQDVGAHRKKEATHQWTAEDELWKRAFWVLVFLDRKLSSQFGRPCAIQDEDFDLELPTDCDDEYWETSDPARAFQQPKGKPSLISAFIAHLRLGQVLSFALRTIYSTNKSKFLLGLSNGNNKDWEHRIVTELDLALNKWADEIPDHLRWNPTHEDAEFFEQSTLLYCTYYDLQMLIHRAYLPKPRRKAPLFNQDPSSSNFPSAAICLNASRSLAHVVDIHRQRTRDRPMPMAQVAVFGAGLILLNNIWGGQRSGLGLLADSGQELADVHRCMEVLRTCEMRWQSAGRMRDLLFDIASVGQLQLPTNINTKNKRERGAEEPKSATLAPQSESSGLTSSTSAGSGHVAHQRDGPEFAALGASSERSDPARRPIAGRRPQPLDVPAITTQFPPQFQHRSQAYPLDTPLSSSLHSP</sequence>
<organism evidence="4 5">
    <name type="scientific">Mycena sanguinolenta</name>
    <dbReference type="NCBI Taxonomy" id="230812"/>
    <lineage>
        <taxon>Eukaryota</taxon>
        <taxon>Fungi</taxon>
        <taxon>Dikarya</taxon>
        <taxon>Basidiomycota</taxon>
        <taxon>Agaricomycotina</taxon>
        <taxon>Agaricomycetes</taxon>
        <taxon>Agaricomycetidae</taxon>
        <taxon>Agaricales</taxon>
        <taxon>Marasmiineae</taxon>
        <taxon>Mycenaceae</taxon>
        <taxon>Mycena</taxon>
    </lineage>
</organism>
<evidence type="ECO:0000256" key="2">
    <source>
        <dbReference type="SAM" id="MobiDB-lite"/>
    </source>
</evidence>
<comment type="caution">
    <text evidence="4">The sequence shown here is derived from an EMBL/GenBank/DDBJ whole genome shotgun (WGS) entry which is preliminary data.</text>
</comment>
<keyword evidence="5" id="KW-1185">Reference proteome</keyword>
<dbReference type="AlphaFoldDB" id="A0A8H6Z4I4"/>
<feature type="compositionally biased region" description="Low complexity" evidence="2">
    <location>
        <begin position="609"/>
        <end position="623"/>
    </location>
</feature>
<keyword evidence="1" id="KW-0539">Nucleus</keyword>
<dbReference type="SMART" id="SM00906">
    <property type="entry name" value="Fungal_trans"/>
    <property type="match status" value="1"/>
</dbReference>
<dbReference type="EMBL" id="JACAZH010000004">
    <property type="protein sequence ID" value="KAF7370582.1"/>
    <property type="molecule type" value="Genomic_DNA"/>
</dbReference>
<accession>A0A8H6Z4I4</accession>
<dbReference type="InterPro" id="IPR007219">
    <property type="entry name" value="XnlR_reg_dom"/>
</dbReference>
<dbReference type="GO" id="GO:0003677">
    <property type="term" value="F:DNA binding"/>
    <property type="evidence" value="ECO:0007669"/>
    <property type="project" value="InterPro"/>
</dbReference>
<feature type="compositionally biased region" description="Polar residues" evidence="2">
    <location>
        <begin position="664"/>
        <end position="676"/>
    </location>
</feature>
<dbReference type="InterPro" id="IPR036864">
    <property type="entry name" value="Zn2-C6_fun-type_DNA-bd_sf"/>
</dbReference>
<dbReference type="Proteomes" id="UP000623467">
    <property type="component" value="Unassembled WGS sequence"/>
</dbReference>
<dbReference type="PANTHER" id="PTHR46910">
    <property type="entry name" value="TRANSCRIPTION FACTOR PDR1"/>
    <property type="match status" value="1"/>
</dbReference>